<dbReference type="RefSeq" id="WP_390267000.1">
    <property type="nucleotide sequence ID" value="NZ_JBHRSA010000003.1"/>
</dbReference>
<evidence type="ECO:0000256" key="3">
    <source>
        <dbReference type="ARBA" id="ARBA00022692"/>
    </source>
</evidence>
<evidence type="ECO:0000256" key="1">
    <source>
        <dbReference type="ARBA" id="ARBA00004162"/>
    </source>
</evidence>
<evidence type="ECO:0000256" key="7">
    <source>
        <dbReference type="SAM" id="Phobius"/>
    </source>
</evidence>
<feature type="compositionally biased region" description="Polar residues" evidence="6">
    <location>
        <begin position="308"/>
        <end position="318"/>
    </location>
</feature>
<dbReference type="Pfam" id="PF23750">
    <property type="entry name" value="RsgI_M"/>
    <property type="match status" value="1"/>
</dbReference>
<keyword evidence="10" id="KW-1185">Reference proteome</keyword>
<keyword evidence="5 7" id="KW-0472">Membrane</keyword>
<evidence type="ECO:0000259" key="8">
    <source>
        <dbReference type="PROSITE" id="PS51849"/>
    </source>
</evidence>
<organism evidence="9 10">
    <name type="scientific">Virgibacillus xinjiangensis</name>
    <dbReference type="NCBI Taxonomy" id="393090"/>
    <lineage>
        <taxon>Bacteria</taxon>
        <taxon>Bacillati</taxon>
        <taxon>Bacillota</taxon>
        <taxon>Bacilli</taxon>
        <taxon>Bacillales</taxon>
        <taxon>Bacillaceae</taxon>
        <taxon>Virgibacillus</taxon>
    </lineage>
</organism>
<accession>A0ABV7CQW7</accession>
<evidence type="ECO:0000256" key="6">
    <source>
        <dbReference type="SAM" id="MobiDB-lite"/>
    </source>
</evidence>
<evidence type="ECO:0000256" key="5">
    <source>
        <dbReference type="ARBA" id="ARBA00023136"/>
    </source>
</evidence>
<dbReference type="PROSITE" id="PS51849">
    <property type="entry name" value="RSGI_N"/>
    <property type="match status" value="1"/>
</dbReference>
<feature type="region of interest" description="Disordered" evidence="6">
    <location>
        <begin position="240"/>
        <end position="424"/>
    </location>
</feature>
<dbReference type="EMBL" id="JBHRSA010000003">
    <property type="protein sequence ID" value="MFC3038811.1"/>
    <property type="molecule type" value="Genomic_DNA"/>
</dbReference>
<feature type="domain" description="RsgI N-terminal anti-sigma" evidence="8">
    <location>
        <begin position="2"/>
        <end position="49"/>
    </location>
</feature>
<comment type="caution">
    <text evidence="9">The sequence shown here is derived from an EMBL/GenBank/DDBJ whole genome shotgun (WGS) entry which is preliminary data.</text>
</comment>
<feature type="compositionally biased region" description="Low complexity" evidence="6">
    <location>
        <begin position="415"/>
        <end position="424"/>
    </location>
</feature>
<evidence type="ECO:0000256" key="4">
    <source>
        <dbReference type="ARBA" id="ARBA00022989"/>
    </source>
</evidence>
<evidence type="ECO:0000313" key="9">
    <source>
        <dbReference type="EMBL" id="MFC3038811.1"/>
    </source>
</evidence>
<feature type="compositionally biased region" description="Basic and acidic residues" evidence="6">
    <location>
        <begin position="240"/>
        <end position="259"/>
    </location>
</feature>
<gene>
    <name evidence="9" type="ORF">ACFOGI_00910</name>
</gene>
<sequence length="424" mass="46791">MPKGIIMEHEKKCTIILTRDGTFQKAAPIKDAHVGMEVSFEPLTEPPRSLSGSQYIRLLAIASILLLAVFPVYFLTQAEKSYAYVNLAINPSIELEIGEAFQVKGIRAINEDARNIVDNLTDYQHEKLDKVIARIIEEGKEAGIIQLGEERSMLIGISYISEHRNDPSLDQNIEKFIKDEETNWNIASFQVPRDWHEEAMEENRSMNEIMADVLENQEEIPEDTADSLSEEDIDIIHSYYGEEKETSATEQESANRQESKEEEEDPVSGPVKHPSERKEQNAEGNKTPPSAEKDRSDSANNREKTPGNHANQGQSMKGNSDKAKEEPKGPKRGDERNNDHPPSEKNAKNASPGKGNNNGRGKDEDIGPPHGKPPAKNGNNDSIREKPGKNGSMGKNGNGPVENNGNGRGGPGNNGPPSNVPHGR</sequence>
<feature type="transmembrane region" description="Helical" evidence="7">
    <location>
        <begin position="55"/>
        <end position="75"/>
    </location>
</feature>
<dbReference type="Pfam" id="PF12791">
    <property type="entry name" value="RsgI_N"/>
    <property type="match status" value="1"/>
</dbReference>
<dbReference type="Proteomes" id="UP001595279">
    <property type="component" value="Unassembled WGS sequence"/>
</dbReference>
<proteinExistence type="predicted"/>
<evidence type="ECO:0000256" key="2">
    <source>
        <dbReference type="ARBA" id="ARBA00022475"/>
    </source>
</evidence>
<keyword evidence="4 7" id="KW-1133">Transmembrane helix</keyword>
<name>A0ABV7CQW7_9BACI</name>
<protein>
    <submittedName>
        <fullName evidence="9">Anti-sigma factor domain-containing protein</fullName>
    </submittedName>
</protein>
<feature type="compositionally biased region" description="Low complexity" evidence="6">
    <location>
        <begin position="389"/>
        <end position="405"/>
    </location>
</feature>
<keyword evidence="2" id="KW-1003">Cell membrane</keyword>
<reference evidence="10" key="1">
    <citation type="journal article" date="2019" name="Int. J. Syst. Evol. Microbiol.">
        <title>The Global Catalogue of Microorganisms (GCM) 10K type strain sequencing project: providing services to taxonomists for standard genome sequencing and annotation.</title>
        <authorList>
            <consortium name="The Broad Institute Genomics Platform"/>
            <consortium name="The Broad Institute Genome Sequencing Center for Infectious Disease"/>
            <person name="Wu L."/>
            <person name="Ma J."/>
        </authorList>
    </citation>
    <scope>NUCLEOTIDE SEQUENCE [LARGE SCALE GENOMIC DNA]</scope>
    <source>
        <strain evidence="10">KCTC 13128</strain>
    </source>
</reference>
<feature type="compositionally biased region" description="Basic and acidic residues" evidence="6">
    <location>
        <begin position="291"/>
        <end position="306"/>
    </location>
</feature>
<dbReference type="InterPro" id="IPR055431">
    <property type="entry name" value="RsgI_M"/>
</dbReference>
<feature type="compositionally biased region" description="Basic and acidic residues" evidence="6">
    <location>
        <begin position="319"/>
        <end position="347"/>
    </location>
</feature>
<evidence type="ECO:0000313" key="10">
    <source>
        <dbReference type="Proteomes" id="UP001595279"/>
    </source>
</evidence>
<dbReference type="InterPro" id="IPR024449">
    <property type="entry name" value="Anti-sigma_RsgI_N"/>
</dbReference>
<keyword evidence="3 7" id="KW-0812">Transmembrane</keyword>
<comment type="subcellular location">
    <subcellularLocation>
        <location evidence="1">Cell membrane</location>
        <topology evidence="1">Single-pass membrane protein</topology>
    </subcellularLocation>
</comment>